<accession>A0A9Q9ALC0</accession>
<feature type="region of interest" description="Disordered" evidence="10">
    <location>
        <begin position="1"/>
        <end position="61"/>
    </location>
</feature>
<feature type="compositionally biased region" description="Low complexity" evidence="10">
    <location>
        <begin position="478"/>
        <end position="492"/>
    </location>
</feature>
<dbReference type="InterPro" id="IPR039355">
    <property type="entry name" value="Transcription_factor_GATA"/>
</dbReference>
<dbReference type="Gene3D" id="3.30.50.10">
    <property type="entry name" value="Erythroid Transcription Factor GATA-1, subunit A"/>
    <property type="match status" value="1"/>
</dbReference>
<feature type="compositionally biased region" description="Low complexity" evidence="10">
    <location>
        <begin position="809"/>
        <end position="822"/>
    </location>
</feature>
<feature type="region of interest" description="Disordered" evidence="10">
    <location>
        <begin position="622"/>
        <end position="713"/>
    </location>
</feature>
<proteinExistence type="predicted"/>
<organism evidence="12 13">
    <name type="scientific">Septoria linicola</name>
    <dbReference type="NCBI Taxonomy" id="215465"/>
    <lineage>
        <taxon>Eukaryota</taxon>
        <taxon>Fungi</taxon>
        <taxon>Dikarya</taxon>
        <taxon>Ascomycota</taxon>
        <taxon>Pezizomycotina</taxon>
        <taxon>Dothideomycetes</taxon>
        <taxon>Dothideomycetidae</taxon>
        <taxon>Mycosphaerellales</taxon>
        <taxon>Mycosphaerellaceae</taxon>
        <taxon>Septoria</taxon>
    </lineage>
</organism>
<feature type="compositionally biased region" description="Polar residues" evidence="10">
    <location>
        <begin position="414"/>
        <end position="435"/>
    </location>
</feature>
<keyword evidence="6" id="KW-0534">Nitrate assimilation</keyword>
<name>A0A9Q9ALC0_9PEZI</name>
<dbReference type="PANTHER" id="PTHR10071:SF281">
    <property type="entry name" value="BOX A-BINDING FACTOR-RELATED"/>
    <property type="match status" value="1"/>
</dbReference>
<dbReference type="PROSITE" id="PS00344">
    <property type="entry name" value="GATA_ZN_FINGER_1"/>
    <property type="match status" value="1"/>
</dbReference>
<keyword evidence="2" id="KW-0479">Metal-binding</keyword>
<feature type="compositionally biased region" description="Low complexity" evidence="10">
    <location>
        <begin position="694"/>
        <end position="707"/>
    </location>
</feature>
<evidence type="ECO:0000256" key="2">
    <source>
        <dbReference type="ARBA" id="ARBA00022723"/>
    </source>
</evidence>
<dbReference type="GO" id="GO:0008270">
    <property type="term" value="F:zinc ion binding"/>
    <property type="evidence" value="ECO:0007669"/>
    <property type="project" value="UniProtKB-KW"/>
</dbReference>
<dbReference type="InterPro" id="IPR013860">
    <property type="entry name" value="AreA_GATA"/>
</dbReference>
<dbReference type="InterPro" id="IPR013088">
    <property type="entry name" value="Znf_NHR/GATA"/>
</dbReference>
<evidence type="ECO:0000259" key="11">
    <source>
        <dbReference type="PROSITE" id="PS50114"/>
    </source>
</evidence>
<feature type="compositionally biased region" description="Pro residues" evidence="10">
    <location>
        <begin position="833"/>
        <end position="846"/>
    </location>
</feature>
<dbReference type="InterPro" id="IPR000679">
    <property type="entry name" value="Znf_GATA"/>
</dbReference>
<comment type="subcellular location">
    <subcellularLocation>
        <location evidence="1">Nucleus</location>
    </subcellularLocation>
</comment>
<feature type="compositionally biased region" description="Polar residues" evidence="10">
    <location>
        <begin position="454"/>
        <end position="467"/>
    </location>
</feature>
<feature type="compositionally biased region" description="Polar residues" evidence="10">
    <location>
        <begin position="661"/>
        <end position="670"/>
    </location>
</feature>
<evidence type="ECO:0000256" key="4">
    <source>
        <dbReference type="ARBA" id="ARBA00022833"/>
    </source>
</evidence>
<evidence type="ECO:0000256" key="7">
    <source>
        <dbReference type="ARBA" id="ARBA00023163"/>
    </source>
</evidence>
<feature type="region of interest" description="Disordered" evidence="10">
    <location>
        <begin position="222"/>
        <end position="253"/>
    </location>
</feature>
<dbReference type="SMART" id="SM00401">
    <property type="entry name" value="ZnF_GATA"/>
    <property type="match status" value="1"/>
</dbReference>
<feature type="compositionally biased region" description="Basic residues" evidence="10">
    <location>
        <begin position="853"/>
        <end position="862"/>
    </location>
</feature>
<dbReference type="FunFam" id="3.30.50.10:FF:000007">
    <property type="entry name" value="Nitrogen regulatory AreA, N-terminal"/>
    <property type="match status" value="1"/>
</dbReference>
<feature type="region of interest" description="Disordered" evidence="10">
    <location>
        <begin position="115"/>
        <end position="134"/>
    </location>
</feature>
<dbReference type="GO" id="GO:0000978">
    <property type="term" value="F:RNA polymerase II cis-regulatory region sequence-specific DNA binding"/>
    <property type="evidence" value="ECO:0007669"/>
    <property type="project" value="TreeGrafter"/>
</dbReference>
<reference evidence="12" key="1">
    <citation type="submission" date="2022-06" db="EMBL/GenBank/DDBJ databases">
        <title>Complete genome sequences of two strains of the flax pathogen Septoria linicola.</title>
        <authorList>
            <person name="Lapalu N."/>
            <person name="Simon A."/>
            <person name="Demenou B."/>
            <person name="Paumier D."/>
            <person name="Guillot M.-P."/>
            <person name="Gout L."/>
            <person name="Valade R."/>
        </authorList>
    </citation>
    <scope>NUCLEOTIDE SEQUENCE</scope>
    <source>
        <strain evidence="12">SE15195</strain>
    </source>
</reference>
<evidence type="ECO:0000256" key="5">
    <source>
        <dbReference type="ARBA" id="ARBA00023015"/>
    </source>
</evidence>
<feature type="region of interest" description="Disordered" evidence="10">
    <location>
        <begin position="414"/>
        <end position="492"/>
    </location>
</feature>
<dbReference type="GO" id="GO:0005634">
    <property type="term" value="C:nucleus"/>
    <property type="evidence" value="ECO:0007669"/>
    <property type="project" value="UniProtKB-SubCell"/>
</dbReference>
<dbReference type="GO" id="GO:0042128">
    <property type="term" value="P:nitrate assimilation"/>
    <property type="evidence" value="ECO:0007669"/>
    <property type="project" value="UniProtKB-KW"/>
</dbReference>
<protein>
    <submittedName>
        <fullName evidence="12">Nitrogen regulatory protein areA, GATA</fullName>
    </submittedName>
</protein>
<feature type="compositionally biased region" description="Polar residues" evidence="10">
    <location>
        <begin position="924"/>
        <end position="934"/>
    </location>
</feature>
<keyword evidence="8" id="KW-0539">Nucleus</keyword>
<evidence type="ECO:0000256" key="6">
    <source>
        <dbReference type="ARBA" id="ARBA00023063"/>
    </source>
</evidence>
<evidence type="ECO:0000256" key="1">
    <source>
        <dbReference type="ARBA" id="ARBA00004123"/>
    </source>
</evidence>
<dbReference type="GO" id="GO:0000981">
    <property type="term" value="F:DNA-binding transcription factor activity, RNA polymerase II-specific"/>
    <property type="evidence" value="ECO:0007669"/>
    <property type="project" value="TreeGrafter"/>
</dbReference>
<feature type="region of interest" description="Disordered" evidence="10">
    <location>
        <begin position="272"/>
        <end position="327"/>
    </location>
</feature>
<feature type="domain" description="GATA-type" evidence="11">
    <location>
        <begin position="710"/>
        <end position="763"/>
    </location>
</feature>
<evidence type="ECO:0000256" key="9">
    <source>
        <dbReference type="PROSITE-ProRule" id="PRU00094"/>
    </source>
</evidence>
<feature type="compositionally biased region" description="Low complexity" evidence="10">
    <location>
        <begin position="230"/>
        <end position="246"/>
    </location>
</feature>
<dbReference type="Pfam" id="PF08550">
    <property type="entry name" value="GATA_AreA"/>
    <property type="match status" value="1"/>
</dbReference>
<evidence type="ECO:0000313" key="13">
    <source>
        <dbReference type="Proteomes" id="UP001056384"/>
    </source>
</evidence>
<feature type="compositionally biased region" description="Basic and acidic residues" evidence="10">
    <location>
        <begin position="306"/>
        <end position="319"/>
    </location>
</feature>
<keyword evidence="13" id="KW-1185">Reference proteome</keyword>
<dbReference type="GO" id="GO:0045944">
    <property type="term" value="P:positive regulation of transcription by RNA polymerase II"/>
    <property type="evidence" value="ECO:0007669"/>
    <property type="project" value="TreeGrafter"/>
</dbReference>
<feature type="compositionally biased region" description="Polar residues" evidence="10">
    <location>
        <begin position="799"/>
        <end position="808"/>
    </location>
</feature>
<evidence type="ECO:0000256" key="8">
    <source>
        <dbReference type="ARBA" id="ARBA00023242"/>
    </source>
</evidence>
<dbReference type="PANTHER" id="PTHR10071">
    <property type="entry name" value="TRANSCRIPTION FACTOR GATA FAMILY MEMBER"/>
    <property type="match status" value="1"/>
</dbReference>
<dbReference type="PRINTS" id="PR00619">
    <property type="entry name" value="GATAZNFINGER"/>
</dbReference>
<dbReference type="AlphaFoldDB" id="A0A9Q9ALC0"/>
<dbReference type="SUPFAM" id="SSF57716">
    <property type="entry name" value="Glucocorticoid receptor-like (DNA-binding domain)"/>
    <property type="match status" value="1"/>
</dbReference>
<feature type="compositionally biased region" description="Polar residues" evidence="10">
    <location>
        <begin position="766"/>
        <end position="776"/>
    </location>
</feature>
<dbReference type="PROSITE" id="PS50114">
    <property type="entry name" value="GATA_ZN_FINGER_2"/>
    <property type="match status" value="1"/>
</dbReference>
<feature type="region of interest" description="Disordered" evidence="10">
    <location>
        <begin position="913"/>
        <end position="934"/>
    </location>
</feature>
<dbReference type="CDD" id="cd00202">
    <property type="entry name" value="ZnF_GATA"/>
    <property type="match status" value="1"/>
</dbReference>
<dbReference type="EMBL" id="CP099418">
    <property type="protein sequence ID" value="USW48208.1"/>
    <property type="molecule type" value="Genomic_DNA"/>
</dbReference>
<dbReference type="Proteomes" id="UP001056384">
    <property type="component" value="Chromosome 1"/>
</dbReference>
<feature type="compositionally biased region" description="Polar residues" evidence="10">
    <location>
        <begin position="51"/>
        <end position="61"/>
    </location>
</feature>
<dbReference type="Pfam" id="PF00320">
    <property type="entry name" value="GATA"/>
    <property type="match status" value="1"/>
</dbReference>
<evidence type="ECO:0000313" key="12">
    <source>
        <dbReference type="EMBL" id="USW48208.1"/>
    </source>
</evidence>
<evidence type="ECO:0000256" key="10">
    <source>
        <dbReference type="SAM" id="MobiDB-lite"/>
    </source>
</evidence>
<gene>
    <name evidence="12" type="ORF">Slin15195_G015270</name>
</gene>
<feature type="compositionally biased region" description="Low complexity" evidence="10">
    <location>
        <begin position="26"/>
        <end position="35"/>
    </location>
</feature>
<feature type="compositionally biased region" description="Basic and acidic residues" evidence="10">
    <location>
        <begin position="647"/>
        <end position="656"/>
    </location>
</feature>
<keyword evidence="7" id="KW-0804">Transcription</keyword>
<feature type="region of interest" description="Disordered" evidence="10">
    <location>
        <begin position="761"/>
        <end position="869"/>
    </location>
</feature>
<keyword evidence="3 9" id="KW-0863">Zinc-finger</keyword>
<evidence type="ECO:0000256" key="3">
    <source>
        <dbReference type="ARBA" id="ARBA00022771"/>
    </source>
</evidence>
<dbReference type="GO" id="GO:0000122">
    <property type="term" value="P:negative regulation of transcription by RNA polymerase II"/>
    <property type="evidence" value="ECO:0007669"/>
    <property type="project" value="TreeGrafter"/>
</dbReference>
<keyword evidence="5" id="KW-0805">Transcription regulation</keyword>
<keyword evidence="4" id="KW-0862">Zinc</keyword>
<sequence>MSLRQGLAADERGDEDDSLSGSMGDTATSTAASSSPQHVHVRLPDRRFDAHSSNSGVNYGSGTSSAIASLTSQSTLDTLPTSRLDLSPPEREARKGLLHETFFDQFKDENLPSVSAAAGAAAGTDTETPEEMQKNDPLGTQIWKLYHKTKGQLPNSERLENLSWRMMSMNLRRKELERQGLASRPLAPMHNAPSGIAQLRKSSEQNSQPPFQQALDDDHMNLDDFLEPTSIGSPAGISPSPAPSASVLSPEDSSTATISAIPIKQQQRLQAEELSVSRASAPSVPPLEQSRTSREFAYVQRHVRKTSIDERRPPKRRAEASPQVPPVHNSAIAAQDPIAEAALHDYSLDGTVHAEPQPHHVNLPFNLDTFNLDNDPILSSASALQQQFSFSPVASPMMTTGGFSHMYSANMAPPQSMSGFQSPSASGYPSTVSTPQPIPEGEQIFFGNHLHSGSVPNFQNSHGQVQQLHHMPTRRAQQHQQQPRQQQQQQQQFVFNPHSDSMFSAISASAPSHGFHAPTFQAPSHLDASRAMNHDYQASNNPGQRHENMFTFGGDSDNEDDDTMSFQDPSMMMPQGLSPEDSTFDIHSNYMWEHSLPAQLNHSDGGFGSMSRKGVQIGGSELIPSSQNWDHGGLSRGHGSAASVSDIRNRGGDPRTRKIPRTTSTPNTAGMATGMFSIRAHPSPASPPESGFTSAAPSRPGSPRPGGDTNGLPTTCTNCFTQTTPLWRRNPEGHPLCNACGLFLKLHGVVRPLSLKTDVIKKRNRGSGNTVPVGSSRSKKAVSRKNSVAQAGTPVSGKTPFNDSDSPKSGSATTTPTSSGPADKPVKTVVPIAPGPPKPVTQPPLTAPTRPVAPRRVRKHSRATNSVQQHDSDMIDVDEITSRVERSGQRDAPKIQQLVPNISSAKGNAPPMHASMFPQGGGSQLASPTATSSNNVPPAGIPASMLTGPQEWEWLTMSL</sequence>